<dbReference type="PROSITE" id="PS50192">
    <property type="entry name" value="T_SNARE"/>
    <property type="match status" value="1"/>
</dbReference>
<dbReference type="InterPro" id="IPR000727">
    <property type="entry name" value="T_SNARE_dom"/>
</dbReference>
<organism evidence="4">
    <name type="scientific">viral metagenome</name>
    <dbReference type="NCBI Taxonomy" id="1070528"/>
    <lineage>
        <taxon>unclassified sequences</taxon>
        <taxon>metagenomes</taxon>
        <taxon>organismal metagenomes</taxon>
    </lineage>
</organism>
<reference evidence="4" key="1">
    <citation type="journal article" date="2020" name="Nature">
        <title>Giant virus diversity and host interactions through global metagenomics.</title>
        <authorList>
            <person name="Schulz F."/>
            <person name="Roux S."/>
            <person name="Paez-Espino D."/>
            <person name="Jungbluth S."/>
            <person name="Walsh D.A."/>
            <person name="Denef V.J."/>
            <person name="McMahon K.D."/>
            <person name="Konstantinidis K.T."/>
            <person name="Eloe-Fadrosh E.A."/>
            <person name="Kyrpides N.C."/>
            <person name="Woyke T."/>
        </authorList>
    </citation>
    <scope>NUCLEOTIDE SEQUENCE</scope>
    <source>
        <strain evidence="4">GVMAG-M-3300017651-5</strain>
    </source>
</reference>
<feature type="region of interest" description="Disordered" evidence="2">
    <location>
        <begin position="1"/>
        <end position="51"/>
    </location>
</feature>
<dbReference type="EMBL" id="MN739194">
    <property type="protein sequence ID" value="QHS93002.1"/>
    <property type="molecule type" value="Genomic_DNA"/>
</dbReference>
<keyword evidence="1" id="KW-0175">Coiled coil</keyword>
<evidence type="ECO:0000313" key="4">
    <source>
        <dbReference type="EMBL" id="QHS93002.1"/>
    </source>
</evidence>
<sequence>MYSSSSSSRSRSYMGSSHSGSRRIARNDDAPLPIQNGRSPRDRSPTHTNRVYPQDDVMNAIQSSNDRLVTEVSKVVTKLLDGQNELLDNIMNSLEQINKRLDRLEEDMKKIDMKSVWNWKNSAGANGDDQEMVNLISQ</sequence>
<evidence type="ECO:0000256" key="2">
    <source>
        <dbReference type="SAM" id="MobiDB-lite"/>
    </source>
</evidence>
<feature type="coiled-coil region" evidence="1">
    <location>
        <begin position="80"/>
        <end position="114"/>
    </location>
</feature>
<feature type="compositionally biased region" description="Low complexity" evidence="2">
    <location>
        <begin position="1"/>
        <end position="19"/>
    </location>
</feature>
<accession>A0A6C0BLV8</accession>
<name>A0A6C0BLV8_9ZZZZ</name>
<feature type="domain" description="T-SNARE coiled-coil homology" evidence="3">
    <location>
        <begin position="76"/>
        <end position="111"/>
    </location>
</feature>
<proteinExistence type="predicted"/>
<evidence type="ECO:0000259" key="3">
    <source>
        <dbReference type="PROSITE" id="PS50192"/>
    </source>
</evidence>
<dbReference type="AlphaFoldDB" id="A0A6C0BLV8"/>
<evidence type="ECO:0000256" key="1">
    <source>
        <dbReference type="SAM" id="Coils"/>
    </source>
</evidence>
<protein>
    <recommendedName>
        <fullName evidence="3">t-SNARE coiled-coil homology domain-containing protein</fullName>
    </recommendedName>
</protein>